<dbReference type="EMBL" id="CP144750">
    <property type="protein sequence ID" value="WVZ81096.1"/>
    <property type="molecule type" value="Genomic_DNA"/>
</dbReference>
<dbReference type="Proteomes" id="UP001341281">
    <property type="component" value="Chromosome 06"/>
</dbReference>
<dbReference type="AlphaFoldDB" id="A0AAQ3X126"/>
<evidence type="ECO:0000313" key="4">
    <source>
        <dbReference type="Proteomes" id="UP001341281"/>
    </source>
</evidence>
<keyword evidence="2" id="KW-0812">Transmembrane</keyword>
<proteinExistence type="predicted"/>
<feature type="transmembrane region" description="Helical" evidence="2">
    <location>
        <begin position="58"/>
        <end position="77"/>
    </location>
</feature>
<evidence type="ECO:0000256" key="2">
    <source>
        <dbReference type="SAM" id="Phobius"/>
    </source>
</evidence>
<reference evidence="3 4" key="1">
    <citation type="submission" date="2024-02" db="EMBL/GenBank/DDBJ databases">
        <title>High-quality chromosome-scale genome assembly of Pensacola bahiagrass (Paspalum notatum Flugge var. saurae).</title>
        <authorList>
            <person name="Vega J.M."/>
            <person name="Podio M."/>
            <person name="Orjuela J."/>
            <person name="Siena L.A."/>
            <person name="Pessino S.C."/>
            <person name="Combes M.C."/>
            <person name="Mariac C."/>
            <person name="Albertini E."/>
            <person name="Pupilli F."/>
            <person name="Ortiz J.P.A."/>
            <person name="Leblanc O."/>
        </authorList>
    </citation>
    <scope>NUCLEOTIDE SEQUENCE [LARGE SCALE GENOMIC DNA]</scope>
    <source>
        <strain evidence="3">R1</strain>
        <tissue evidence="3">Leaf</tissue>
    </source>
</reference>
<organism evidence="3 4">
    <name type="scientific">Paspalum notatum var. saurae</name>
    <dbReference type="NCBI Taxonomy" id="547442"/>
    <lineage>
        <taxon>Eukaryota</taxon>
        <taxon>Viridiplantae</taxon>
        <taxon>Streptophyta</taxon>
        <taxon>Embryophyta</taxon>
        <taxon>Tracheophyta</taxon>
        <taxon>Spermatophyta</taxon>
        <taxon>Magnoliopsida</taxon>
        <taxon>Liliopsida</taxon>
        <taxon>Poales</taxon>
        <taxon>Poaceae</taxon>
        <taxon>PACMAD clade</taxon>
        <taxon>Panicoideae</taxon>
        <taxon>Andropogonodae</taxon>
        <taxon>Paspaleae</taxon>
        <taxon>Paspalinae</taxon>
        <taxon>Paspalum</taxon>
    </lineage>
</organism>
<gene>
    <name evidence="3" type="ORF">U9M48_028514</name>
</gene>
<sequence length="135" mass="15360">MRRSLALACHSRQPGAPAACDARRPARLRRPSTPGSPALRPPAIPAPSTRAYSLVPRFIPIVAFEGIFFFFDMLVLLKSFEWGRTAWTMDMAMPTSFKRLLVAASMRYYLEKWLNERAGRQPPHLDLEISVTRMK</sequence>
<feature type="region of interest" description="Disordered" evidence="1">
    <location>
        <begin position="16"/>
        <end position="43"/>
    </location>
</feature>
<keyword evidence="2" id="KW-0472">Membrane</keyword>
<dbReference type="EMBL" id="CP144750">
    <property type="protein sequence ID" value="WVZ81098.1"/>
    <property type="molecule type" value="Genomic_DNA"/>
</dbReference>
<keyword evidence="4" id="KW-1185">Reference proteome</keyword>
<protein>
    <submittedName>
        <fullName evidence="3">Uncharacterized protein</fullName>
    </submittedName>
</protein>
<evidence type="ECO:0000313" key="3">
    <source>
        <dbReference type="EMBL" id="WVZ81096.1"/>
    </source>
</evidence>
<accession>A0AAQ3X126</accession>
<evidence type="ECO:0000256" key="1">
    <source>
        <dbReference type="SAM" id="MobiDB-lite"/>
    </source>
</evidence>
<name>A0AAQ3X126_PASNO</name>
<keyword evidence="2" id="KW-1133">Transmembrane helix</keyword>